<organism evidence="1 2">
    <name type="scientific">Lacinutrix venerupis</name>
    <dbReference type="NCBI Taxonomy" id="1486034"/>
    <lineage>
        <taxon>Bacteria</taxon>
        <taxon>Pseudomonadati</taxon>
        <taxon>Bacteroidota</taxon>
        <taxon>Flavobacteriia</taxon>
        <taxon>Flavobacteriales</taxon>
        <taxon>Flavobacteriaceae</taxon>
        <taxon>Lacinutrix</taxon>
    </lineage>
</organism>
<accession>A0AAC9LK33</accession>
<evidence type="ECO:0008006" key="3">
    <source>
        <dbReference type="Google" id="ProtNLM"/>
    </source>
</evidence>
<keyword evidence="2" id="KW-1185">Reference proteome</keyword>
<dbReference type="RefSeq" id="WP_076732628.1">
    <property type="nucleotide sequence ID" value="NZ_CP019352.1"/>
</dbReference>
<evidence type="ECO:0000313" key="2">
    <source>
        <dbReference type="Proteomes" id="UP000187506"/>
    </source>
</evidence>
<protein>
    <recommendedName>
        <fullName evidence="3">DUF922 domain-containing protein</fullName>
    </recommendedName>
</protein>
<sequence length="179" mass="20948">MGKFLFIIGFLLCFQSDRSEFSWQESHKLKWSDFKGEPDINSHAAAVTASGITFSYSIEKSSIRGVTGFKTKVFAHFYPEHSWCKKEVVNNHILNHEQFHFNITELNVRYLREDISKLKTSATVAKDLDKLHKEANINLSKMQNLYDTETNYSINKEEQAKWVTFVNTELKRLEKFKSR</sequence>
<dbReference type="AlphaFoldDB" id="A0AAC9LK33"/>
<name>A0AAC9LK33_9FLAO</name>
<gene>
    <name evidence="1" type="ORF">BWR22_06110</name>
</gene>
<reference evidence="1 2" key="1">
    <citation type="submission" date="2017-01" db="EMBL/GenBank/DDBJ databases">
        <title>Complete genome of Lacinutrix venerupis DOK2-8 isolated from seawater in Dokdo.</title>
        <authorList>
            <person name="Chi W.-J."/>
            <person name="Kim J.H."/>
        </authorList>
    </citation>
    <scope>NUCLEOTIDE SEQUENCE [LARGE SCALE GENOMIC DNA]</scope>
    <source>
        <strain evidence="1 2">DOK2-8</strain>
    </source>
</reference>
<dbReference type="EMBL" id="CP019352">
    <property type="protein sequence ID" value="APX99898.1"/>
    <property type="molecule type" value="Genomic_DNA"/>
</dbReference>
<dbReference type="Proteomes" id="UP000187506">
    <property type="component" value="Chromosome"/>
</dbReference>
<dbReference type="KEGG" id="lvn:BWR22_06110"/>
<evidence type="ECO:0000313" key="1">
    <source>
        <dbReference type="EMBL" id="APX99898.1"/>
    </source>
</evidence>
<proteinExistence type="predicted"/>